<accession>A0A1E3WCQ3</accession>
<sequence length="267" mass="29534">MRTRHRATPNLGDHLAERVDIGPRIHGLAGHLLGRHVGRRAEMLQRIRTPRHERDAEIDQHRPLAALLAARHDDVLRLEVAMHDAPPMKHGECVGDTGEKLEQPLRFGVGGVELPQRRPLDEALHDEQRTARRHAQIEHAGEARILELRRRGILRLDGAHRGLAICLRQAPEIDPLERHVPAVGHVDARETSPTPPFPKSPKRIKRRSRAVPPPITSMVSASSSKCSAPALFSMSARISSATSTRLYSSALRRPCANASRAAPPGRA</sequence>
<reference evidence="2 3" key="1">
    <citation type="journal article" date="2016" name="Environ. Microbiol.">
        <title>New Methyloceanibacter diversity from North Sea sediments includes methanotroph containing solely the soluble methane monooxygenase.</title>
        <authorList>
            <person name="Vekeman B."/>
            <person name="Kerckhof F.M."/>
            <person name="Cremers G."/>
            <person name="de Vos P."/>
            <person name="Vandamme P."/>
            <person name="Boon N."/>
            <person name="Op den Camp H.J."/>
            <person name="Heylen K."/>
        </authorList>
    </citation>
    <scope>NUCLEOTIDE SEQUENCE [LARGE SCALE GENOMIC DNA]</scope>
    <source>
        <strain evidence="2 3">R-67177</strain>
    </source>
</reference>
<dbReference type="Proteomes" id="UP000095042">
    <property type="component" value="Unassembled WGS sequence"/>
</dbReference>
<dbReference type="AlphaFoldDB" id="A0A1E3WCQ3"/>
<organism evidence="2 3">
    <name type="scientific">Methyloceanibacter marginalis</name>
    <dbReference type="NCBI Taxonomy" id="1774971"/>
    <lineage>
        <taxon>Bacteria</taxon>
        <taxon>Pseudomonadati</taxon>
        <taxon>Pseudomonadota</taxon>
        <taxon>Alphaproteobacteria</taxon>
        <taxon>Hyphomicrobiales</taxon>
        <taxon>Hyphomicrobiaceae</taxon>
        <taxon>Methyloceanibacter</taxon>
    </lineage>
</organism>
<evidence type="ECO:0000313" key="3">
    <source>
        <dbReference type="Proteomes" id="UP000095042"/>
    </source>
</evidence>
<evidence type="ECO:0000256" key="1">
    <source>
        <dbReference type="SAM" id="MobiDB-lite"/>
    </source>
</evidence>
<feature type="region of interest" description="Disordered" evidence="1">
    <location>
        <begin position="185"/>
        <end position="220"/>
    </location>
</feature>
<feature type="compositionally biased region" description="Basic residues" evidence="1">
    <location>
        <begin position="200"/>
        <end position="209"/>
    </location>
</feature>
<protein>
    <submittedName>
        <fullName evidence="2">Uncharacterized protein</fullName>
    </submittedName>
</protein>
<dbReference type="AntiFam" id="ANF00226">
    <property type="entry name" value="Shadow ORF (opposite pknB)"/>
</dbReference>
<keyword evidence="3" id="KW-1185">Reference proteome</keyword>
<evidence type="ECO:0000313" key="2">
    <source>
        <dbReference type="EMBL" id="ODS02847.1"/>
    </source>
</evidence>
<comment type="caution">
    <text evidence="2">The sequence shown here is derived from an EMBL/GenBank/DDBJ whole genome shotgun (WGS) entry which is preliminary data.</text>
</comment>
<gene>
    <name evidence="2" type="ORF">AUC71_01305</name>
</gene>
<dbReference type="EMBL" id="LPWD01000212">
    <property type="protein sequence ID" value="ODS02847.1"/>
    <property type="molecule type" value="Genomic_DNA"/>
</dbReference>
<proteinExistence type="predicted"/>
<name>A0A1E3WCQ3_9HYPH</name>